<comment type="caution">
    <text evidence="1">The sequence shown here is derived from an EMBL/GenBank/DDBJ whole genome shotgun (WGS) entry which is preliminary data.</text>
</comment>
<dbReference type="SUPFAM" id="SSF56281">
    <property type="entry name" value="Metallo-hydrolase/oxidoreductase"/>
    <property type="match status" value="1"/>
</dbReference>
<reference evidence="1 2" key="1">
    <citation type="submission" date="2024-06" db="EMBL/GenBank/DDBJ databases">
        <authorList>
            <person name="Kraege A."/>
            <person name="Thomma B."/>
        </authorList>
    </citation>
    <scope>NUCLEOTIDE SEQUENCE [LARGE SCALE GENOMIC DNA]</scope>
</reference>
<dbReference type="EMBL" id="CAXHTA020000017">
    <property type="protein sequence ID" value="CAL5227191.1"/>
    <property type="molecule type" value="Genomic_DNA"/>
</dbReference>
<protein>
    <submittedName>
        <fullName evidence="1">G10108 protein</fullName>
    </submittedName>
</protein>
<sequence>MLGIGTEPSFAIGQRALLIQTGAGNVLWDCINVLTPDTIREVKSRGGVQAIAVSHPHFYTGVGGGL</sequence>
<accession>A0ABP1G4Q7</accession>
<evidence type="ECO:0000313" key="2">
    <source>
        <dbReference type="Proteomes" id="UP001497392"/>
    </source>
</evidence>
<dbReference type="Proteomes" id="UP001497392">
    <property type="component" value="Unassembled WGS sequence"/>
</dbReference>
<dbReference type="PANTHER" id="PTHR36839:SF1">
    <property type="entry name" value="METALLO-BETA-LACTAMASE FAMILY PROTEIN (AFU_ORTHOLOGUE AFUA_5G12770)"/>
    <property type="match status" value="1"/>
</dbReference>
<proteinExistence type="predicted"/>
<dbReference type="PANTHER" id="PTHR36839">
    <property type="entry name" value="METALLO-BETA-LACTAMASE FAMILY PROTEIN (AFU_ORTHOLOGUE AFUA_5G12770)"/>
    <property type="match status" value="1"/>
</dbReference>
<organism evidence="1 2">
    <name type="scientific">Coccomyxa viridis</name>
    <dbReference type="NCBI Taxonomy" id="1274662"/>
    <lineage>
        <taxon>Eukaryota</taxon>
        <taxon>Viridiplantae</taxon>
        <taxon>Chlorophyta</taxon>
        <taxon>core chlorophytes</taxon>
        <taxon>Trebouxiophyceae</taxon>
        <taxon>Trebouxiophyceae incertae sedis</taxon>
        <taxon>Coccomyxaceae</taxon>
        <taxon>Coccomyxa</taxon>
    </lineage>
</organism>
<dbReference type="InterPro" id="IPR036866">
    <property type="entry name" value="RibonucZ/Hydroxyglut_hydro"/>
</dbReference>
<gene>
    <name evidence="1" type="primary">g10108</name>
    <name evidence="1" type="ORF">VP750_LOCUS9097</name>
</gene>
<keyword evidence="2" id="KW-1185">Reference proteome</keyword>
<evidence type="ECO:0000313" key="1">
    <source>
        <dbReference type="EMBL" id="CAL5227191.1"/>
    </source>
</evidence>
<name>A0ABP1G4Q7_9CHLO</name>